<keyword evidence="3 5" id="KW-0687">Ribonucleoprotein</keyword>
<evidence type="ECO:0000313" key="8">
    <source>
        <dbReference type="Proteomes" id="UP000232227"/>
    </source>
</evidence>
<dbReference type="AlphaFoldDB" id="A0A291IR66"/>
<keyword evidence="8" id="KW-1185">Reference proteome</keyword>
<dbReference type="PROSITE" id="PS00963">
    <property type="entry name" value="RIBOSOMAL_S2_2"/>
    <property type="match status" value="1"/>
</dbReference>
<dbReference type="GO" id="GO:0003735">
    <property type="term" value="F:structural constituent of ribosome"/>
    <property type="evidence" value="ECO:0007669"/>
    <property type="project" value="InterPro"/>
</dbReference>
<organism evidence="7 8">
    <name type="scientific">Mesoplasma lactucae ATCC 49193</name>
    <dbReference type="NCBI Taxonomy" id="81460"/>
    <lineage>
        <taxon>Bacteria</taxon>
        <taxon>Bacillati</taxon>
        <taxon>Mycoplasmatota</taxon>
        <taxon>Mollicutes</taxon>
        <taxon>Entomoplasmatales</taxon>
        <taxon>Entomoplasmataceae</taxon>
        <taxon>Mesoplasma</taxon>
    </lineage>
</organism>
<dbReference type="RefSeq" id="WP_096862551.1">
    <property type="nucleotide sequence ID" value="NZ_CP023668.1"/>
</dbReference>
<sequence>MSKELTREELWDAGVQYGHQTKRWNPKMKPYIYGVKNKNHIIDLQQTMDALTEVKKVVADMATKGGKILFVGTKRSAKPAMKEAALRSQNFYVNSRWLGGTLTNMKTISHRIKTLWNIEQEEKSGQLALRPKKEQVLILKEKAKLEKNLGGIKQMHKLPAALFVADPKTDEIAVKEARKLGIPVIAICDTNADPDLVDYVIPGNDDLMESINILTNDIVDAYAEAANIKMAPSVLRTKIVKRERTEGDNRRPYNNNRGDRKPFNRDNNGEKRTFNRDNNGEKRTYVKRTDRTDAPKTENKTEETK</sequence>
<dbReference type="Gene3D" id="1.10.287.610">
    <property type="entry name" value="Helix hairpin bin"/>
    <property type="match status" value="1"/>
</dbReference>
<dbReference type="OrthoDB" id="9808036at2"/>
<dbReference type="PANTHER" id="PTHR12534">
    <property type="entry name" value="30S RIBOSOMAL PROTEIN S2 PROKARYOTIC AND ORGANELLAR"/>
    <property type="match status" value="1"/>
</dbReference>
<gene>
    <name evidence="5 7" type="primary">rpsB</name>
    <name evidence="7" type="ORF">CP520_00620</name>
</gene>
<comment type="similarity">
    <text evidence="1 5 6">Belongs to the universal ribosomal protein uS2 family.</text>
</comment>
<dbReference type="InterPro" id="IPR001865">
    <property type="entry name" value="Ribosomal_uS2"/>
</dbReference>
<dbReference type="Gene3D" id="3.40.50.10490">
    <property type="entry name" value="Glucose-6-phosphate isomerase like protein, domain 1"/>
    <property type="match status" value="1"/>
</dbReference>
<proteinExistence type="inferred from homology"/>
<accession>A0A291IR66</accession>
<keyword evidence="2 5" id="KW-0689">Ribosomal protein</keyword>
<dbReference type="HAMAP" id="MF_00291_B">
    <property type="entry name" value="Ribosomal_uS2_B"/>
    <property type="match status" value="1"/>
</dbReference>
<evidence type="ECO:0000256" key="4">
    <source>
        <dbReference type="ARBA" id="ARBA00035256"/>
    </source>
</evidence>
<dbReference type="SUPFAM" id="SSF52313">
    <property type="entry name" value="Ribosomal protein S2"/>
    <property type="match status" value="1"/>
</dbReference>
<dbReference type="EMBL" id="CP023668">
    <property type="protein sequence ID" value="ATG97263.1"/>
    <property type="molecule type" value="Genomic_DNA"/>
</dbReference>
<dbReference type="GO" id="GO:0006412">
    <property type="term" value="P:translation"/>
    <property type="evidence" value="ECO:0007669"/>
    <property type="project" value="UniProtKB-UniRule"/>
</dbReference>
<evidence type="ECO:0000256" key="5">
    <source>
        <dbReference type="HAMAP-Rule" id="MF_00291"/>
    </source>
</evidence>
<evidence type="ECO:0000313" key="7">
    <source>
        <dbReference type="EMBL" id="ATG97263.1"/>
    </source>
</evidence>
<reference evidence="7 8" key="1">
    <citation type="submission" date="2017-09" db="EMBL/GenBank/DDBJ databases">
        <title>SPAdes assembly of the Mesoplasma lactucae genome.</title>
        <authorList>
            <person name="Knight T.F."/>
            <person name="Rubinstein R."/>
            <person name="Citino T."/>
        </authorList>
    </citation>
    <scope>NUCLEOTIDE SEQUENCE [LARGE SCALE GENOMIC DNA]</scope>
    <source>
        <strain evidence="7 8">831-C4</strain>
    </source>
</reference>
<protein>
    <recommendedName>
        <fullName evidence="4 5">Small ribosomal subunit protein uS2</fullName>
    </recommendedName>
</protein>
<dbReference type="Pfam" id="PF00318">
    <property type="entry name" value="Ribosomal_S2"/>
    <property type="match status" value="1"/>
</dbReference>
<dbReference type="InterPro" id="IPR018130">
    <property type="entry name" value="Ribosomal_uS2_CS"/>
</dbReference>
<dbReference type="KEGG" id="mlac:CP520_00620"/>
<evidence type="ECO:0000256" key="6">
    <source>
        <dbReference type="RuleBase" id="RU003631"/>
    </source>
</evidence>
<dbReference type="Proteomes" id="UP000232227">
    <property type="component" value="Chromosome"/>
</dbReference>
<dbReference type="PRINTS" id="PR00395">
    <property type="entry name" value="RIBOSOMALS2"/>
</dbReference>
<dbReference type="GO" id="GO:0022627">
    <property type="term" value="C:cytosolic small ribosomal subunit"/>
    <property type="evidence" value="ECO:0007669"/>
    <property type="project" value="TreeGrafter"/>
</dbReference>
<dbReference type="NCBIfam" id="TIGR01011">
    <property type="entry name" value="rpsB_bact"/>
    <property type="match status" value="1"/>
</dbReference>
<dbReference type="CDD" id="cd01425">
    <property type="entry name" value="RPS2"/>
    <property type="match status" value="1"/>
</dbReference>
<name>A0A291IR66_9MOLU</name>
<dbReference type="InterPro" id="IPR023591">
    <property type="entry name" value="Ribosomal_uS2_flav_dom_sf"/>
</dbReference>
<evidence type="ECO:0000256" key="1">
    <source>
        <dbReference type="ARBA" id="ARBA00006242"/>
    </source>
</evidence>
<dbReference type="InterPro" id="IPR005706">
    <property type="entry name" value="Ribosomal_uS2_bac/mit/plastid"/>
</dbReference>
<evidence type="ECO:0000256" key="2">
    <source>
        <dbReference type="ARBA" id="ARBA00022980"/>
    </source>
</evidence>
<evidence type="ECO:0000256" key="3">
    <source>
        <dbReference type="ARBA" id="ARBA00023274"/>
    </source>
</evidence>
<dbReference type="PANTHER" id="PTHR12534:SF0">
    <property type="entry name" value="SMALL RIBOSOMAL SUBUNIT PROTEIN US2M"/>
    <property type="match status" value="1"/>
</dbReference>